<dbReference type="AlphaFoldDB" id="A0A1E7DPX8"/>
<sequence length="149" mass="16282">MMIKWAAAAGLSTILLSGCSLLDEANNTLTYTSDMTDFLNETQQFANEVPALLEDAASNPDIIQDVQTHLESLQQDIDEVQQMEAPAIAEGVHGTLLDYSTQLESGVNDAMAKIENGILDPSALFENTELLQTVEELQQLRTNIEQLGQ</sequence>
<feature type="chain" id="PRO_5039493614" description="Lipoprotein" evidence="1">
    <location>
        <begin position="23"/>
        <end position="149"/>
    </location>
</feature>
<evidence type="ECO:0000256" key="1">
    <source>
        <dbReference type="SAM" id="SignalP"/>
    </source>
</evidence>
<dbReference type="OrthoDB" id="2607309at2"/>
<comment type="caution">
    <text evidence="2">The sequence shown here is derived from an EMBL/GenBank/DDBJ whole genome shotgun (WGS) entry which is preliminary data.</text>
</comment>
<dbReference type="InterPro" id="IPR045956">
    <property type="entry name" value="DUF6376"/>
</dbReference>
<organism evidence="2 3">
    <name type="scientific">Domibacillus iocasae</name>
    <dbReference type="NCBI Taxonomy" id="1714016"/>
    <lineage>
        <taxon>Bacteria</taxon>
        <taxon>Bacillati</taxon>
        <taxon>Bacillota</taxon>
        <taxon>Bacilli</taxon>
        <taxon>Bacillales</taxon>
        <taxon>Bacillaceae</taxon>
        <taxon>Domibacillus</taxon>
    </lineage>
</organism>
<dbReference type="Pfam" id="PF19903">
    <property type="entry name" value="DUF6376"/>
    <property type="match status" value="1"/>
</dbReference>
<reference evidence="2 3" key="1">
    <citation type="submission" date="2016-06" db="EMBL/GenBank/DDBJ databases">
        <title>Domibacillus iocasae genome sequencing.</title>
        <authorList>
            <person name="Verma A."/>
            <person name="Pal Y."/>
            <person name="Ojha A.K."/>
            <person name="Krishnamurthi S."/>
        </authorList>
    </citation>
    <scope>NUCLEOTIDE SEQUENCE [LARGE SCALE GENOMIC DNA]</scope>
    <source>
        <strain evidence="2 3">DSM 29979</strain>
    </source>
</reference>
<dbReference type="Proteomes" id="UP000095658">
    <property type="component" value="Unassembled WGS sequence"/>
</dbReference>
<keyword evidence="3" id="KW-1185">Reference proteome</keyword>
<proteinExistence type="predicted"/>
<dbReference type="EMBL" id="MAMP01000020">
    <property type="protein sequence ID" value="OES45147.1"/>
    <property type="molecule type" value="Genomic_DNA"/>
</dbReference>
<evidence type="ECO:0000313" key="2">
    <source>
        <dbReference type="EMBL" id="OES45147.1"/>
    </source>
</evidence>
<feature type="signal peptide" evidence="1">
    <location>
        <begin position="1"/>
        <end position="22"/>
    </location>
</feature>
<dbReference type="PROSITE" id="PS51257">
    <property type="entry name" value="PROKAR_LIPOPROTEIN"/>
    <property type="match status" value="1"/>
</dbReference>
<evidence type="ECO:0008006" key="4">
    <source>
        <dbReference type="Google" id="ProtNLM"/>
    </source>
</evidence>
<protein>
    <recommendedName>
        <fullName evidence="4">Lipoprotein</fullName>
    </recommendedName>
</protein>
<evidence type="ECO:0000313" key="3">
    <source>
        <dbReference type="Proteomes" id="UP000095658"/>
    </source>
</evidence>
<dbReference type="RefSeq" id="WP_069938028.1">
    <property type="nucleotide sequence ID" value="NZ_MAMP01000020.1"/>
</dbReference>
<accession>A0A1E7DPX8</accession>
<name>A0A1E7DPX8_9BACI</name>
<keyword evidence="1" id="KW-0732">Signal</keyword>
<gene>
    <name evidence="2" type="ORF">BA724_03820</name>
</gene>